<feature type="compositionally biased region" description="Polar residues" evidence="1">
    <location>
        <begin position="46"/>
        <end position="57"/>
    </location>
</feature>
<organism evidence="2 3">
    <name type="scientific">Pseudocercospora eumusae</name>
    <dbReference type="NCBI Taxonomy" id="321146"/>
    <lineage>
        <taxon>Eukaryota</taxon>
        <taxon>Fungi</taxon>
        <taxon>Dikarya</taxon>
        <taxon>Ascomycota</taxon>
        <taxon>Pezizomycotina</taxon>
        <taxon>Dothideomycetes</taxon>
        <taxon>Dothideomycetidae</taxon>
        <taxon>Mycosphaerellales</taxon>
        <taxon>Mycosphaerellaceae</taxon>
        <taxon>Pseudocercospora</taxon>
    </lineage>
</organism>
<sequence>MGKAGLRSVQGVALCEQKKISSGRSGLTMLSFIIVGTAIPKETKRQMSVSRSGSVNIDNDEEEQHADESESSQSEGQETLGLNTRDILHASTSSMETASVSAIH</sequence>
<comment type="caution">
    <text evidence="2">The sequence shown here is derived from an EMBL/GenBank/DDBJ whole genome shotgun (WGS) entry which is preliminary data.</text>
</comment>
<evidence type="ECO:0000256" key="1">
    <source>
        <dbReference type="SAM" id="MobiDB-lite"/>
    </source>
</evidence>
<name>A0A139H3B6_9PEZI</name>
<proteinExistence type="predicted"/>
<accession>A0A139H3B6</accession>
<evidence type="ECO:0000313" key="2">
    <source>
        <dbReference type="EMBL" id="KXS96953.1"/>
    </source>
</evidence>
<feature type="region of interest" description="Disordered" evidence="1">
    <location>
        <begin position="43"/>
        <end position="104"/>
    </location>
</feature>
<protein>
    <submittedName>
        <fullName evidence="2">Uncharacterized protein</fullName>
    </submittedName>
</protein>
<keyword evidence="3" id="KW-1185">Reference proteome</keyword>
<evidence type="ECO:0000313" key="3">
    <source>
        <dbReference type="Proteomes" id="UP000070133"/>
    </source>
</evidence>
<dbReference type="Proteomes" id="UP000070133">
    <property type="component" value="Unassembled WGS sequence"/>
</dbReference>
<feature type="compositionally biased region" description="Polar residues" evidence="1">
    <location>
        <begin position="90"/>
        <end position="104"/>
    </location>
</feature>
<gene>
    <name evidence="2" type="ORF">AC578_5680</name>
</gene>
<reference evidence="2 3" key="1">
    <citation type="submission" date="2015-07" db="EMBL/GenBank/DDBJ databases">
        <title>Comparative genomics of the Sigatoka disease complex on banana suggests a link between parallel evolutionary changes in Pseudocercospora fijiensis and Pseudocercospora eumusae and increased virulence on the banana host.</title>
        <authorList>
            <person name="Chang T.-C."/>
            <person name="Salvucci A."/>
            <person name="Crous P.W."/>
            <person name="Stergiopoulos I."/>
        </authorList>
    </citation>
    <scope>NUCLEOTIDE SEQUENCE [LARGE SCALE GENOMIC DNA]</scope>
    <source>
        <strain evidence="2 3">CBS 114824</strain>
    </source>
</reference>
<dbReference type="EMBL" id="LFZN01000158">
    <property type="protein sequence ID" value="KXS96953.1"/>
    <property type="molecule type" value="Genomic_DNA"/>
</dbReference>
<dbReference type="AlphaFoldDB" id="A0A139H3B6"/>